<feature type="region of interest" description="Disordered" evidence="2">
    <location>
        <begin position="185"/>
        <end position="208"/>
    </location>
</feature>
<feature type="region of interest" description="Disordered" evidence="2">
    <location>
        <begin position="2790"/>
        <end position="2822"/>
    </location>
</feature>
<feature type="coiled-coil region" evidence="1">
    <location>
        <begin position="855"/>
        <end position="1029"/>
    </location>
</feature>
<protein>
    <submittedName>
        <fullName evidence="3">Uncharacterized protein</fullName>
    </submittedName>
</protein>
<dbReference type="PANTHER" id="PTHR18937">
    <property type="entry name" value="STRUCTURAL MAINTENANCE OF CHROMOSOMES SMC FAMILY MEMBER"/>
    <property type="match status" value="1"/>
</dbReference>
<dbReference type="OMA" id="GTGNMCK"/>
<evidence type="ECO:0000313" key="4">
    <source>
        <dbReference type="Proteomes" id="UP000054558"/>
    </source>
</evidence>
<feature type="region of interest" description="Disordered" evidence="2">
    <location>
        <begin position="2872"/>
        <end position="2897"/>
    </location>
</feature>
<sequence length="2946" mass="320252">MGSAGDLAGAMNKIASLEQTIIRLEGDLARRRVQFENLESSLQKGQKSLAEERAEREALQKDFLRLQRRNDELEQLGEAKTKEVRVRSEACSLLEIQLKKTQQERDESAVAERHLRSKLADLAETVDGLSRDNKELRKQLVGERNQAENLQRQVEKQREIHERSIHQLKCSLSEKDGSLQQVNRTLASQQEEASHAGHRAQQAEASAQKLRTELAAALHVTSKLQEQCDRLQEQVAQGASSAQHAQEAQGASERRCSTLEAKVAELEKELTAALTERSAKEAAFAGQSQMVEVLSAEKVSLTNALETARKDAVQAKDAHASAAKRVQSLQQELLDASNHLERLKEAEGLVAQLTAEVKEREEKCAASEQAVVSLQSKLGTAAVEKRDLESRVGKLADDLSAVTALLEDARVRLGKEEEGKRVLEARLEAQTEELKKAAAQEGTQSAELERLARELEQSKDAATGLAVQLKEVDARYRENEAKLLELRSEAEANLKRVDDAERAAAESLSALEESQAREAALAGRVKELESSRRLGESLSGALKREVVEKAQQLAACRAELAALSSGMESVKEGADQRAQELAGWEEKCSLLEAEAGRKLEQLRLENGALSQQLQALESQLQEARGKVRQNEEAVLAQQRKVFELEGLVGAAKEERLARELERTALQAELDTFGAQLRESRVALQSKTNECAEAVERLRTVESFRAETEGALKGEVARLEEALSAAERTADGMAEQKKIVERKLKEAEMKLEAATGLKDALQGEAEEAQMRLVEVESELEKTRGTLLETEERLSVTARLAEERAAKLVEAGKVEAVWRGRLEGMEADSQKKEAEMLGLVQEVDASKHRCAAVEQESGRANEEVAHLRGEVAKAKERSAAAERETEEKLAALEVELKKAQGELAAKCEEVAVQASCLAQMDALVLRAESAGEEAAQTEKLLEEAVARQQALEESLSRLSREKDERERRVRDLTEALAAKERLVDEGERRERGREAELRAREEAAAALERSLQGAQAEVKAKADKLAELESILAGGEKRAGELAAVSRALEEEKEALVRDFEARGGALERAEATAWTESGRALALEAQLAELTAAAEATASEVARLTGERDGLTLELEARTEQLATSKMAVASLTEKLDAVERELSVRKAAGKEREEGLQAELSGLVGRLDAAEAELSAGSDRLAASEERERKLQGAVEALRRQLDTCQIDLEAGRKHLVAASGQLAQSQGQLLAKEAEILELKAQFEGLEAVHSQQAARFATEKKGLEEREAEGRGKVEAMAVALEAARGALAAGGDKEGCMEAHIGVLERRLEDREREIETLWKEVAAVTDELGSRESAAQLARLDNVESKMRLAEIEAALAAANEQKARLSGELAAARADFERSGTELERSRERASQLEMEQRQREESSGALSGALTAAQEKLAAAQREVGECRAALGAAQADGEAKSAELAAVKLLLEKFALEVEGLTESREKLAGEVAAALDAQSGAEQQTAQLCKELEELVEAKREVDIEILGLKSRLEQGAVVAHHMEEAKTEVARLEAEVRAAESRCSALERAVNDERAVVAARDEKIEQLQEAARVKEETTAGMRSALDEALEAEKMLEASAEELSAQGAKAEKELLELQRQREEGLGRITELERQLELTQATCKDISAEKQALAEQVECGQAENAALLGKQRDLESAIQQLKTIKERTATELQAQLDSAVAEKARMCTELEAATADVAELRAKEKVMEGSLQQVVALAQKIDGLEKEKKQLQTAVGKGGQDAGALSEALAAAQERAEKLLWELNGKIQVLEAKNGALEHMSAQLQGAEAKAEEQAASLAVQEDQLQTLRETIAHLEDSLHSYKESGDSLQRTIGEREISIETGNRDIERLQTLLEEKRVKVEGMAREAAEASNRLAQVEECVSALQAQLTSAQKESNGTESSLKELAAALRGREADVDSLRAEKAALCGEVERFKGQMEAALKRREAVESGAALTSAELERVGRELEAMRATVSALEVKRSEEELKSQQMEAALADKDGHVAEARAALESARAEGAQIAKELDASRAVVGLLQKERGVLIDKMHQLEAVVTSAKAALAESERLYSESQEAVKDAGELRGQLAEATSARVEVGRQLEEALAQIEREKGAADEWQKKVRESEATVAAHLAALDALQLKVYRLQQSVVEGDTQRQQAEQAVALLHSQLEALSGEQSAYAQTALHLSQEVEQSHKALSAAQRELEALEDGRRGSEAAWRTEKETLCEEISIYMTQVEELNGELKAMRVEKAETEAEIADMRARLEQVGLISDKLHEIQRDRVEEKRQMDATSEDLELVRKELARGTAATSSIMEQLERTLQAVTAKDKHLATLQADLAAAESVILRQQAGLAHESRTAASLVSKLKQHQEKERRMEAAMHALRARLLESGQTAPEAEVFQVGSPVKVPGRPWGEDAAAEERVVEQELALRLQQAQAELRRANLEIDDMRTRLYGDRTPATGKHPRQEASPEEVQELQVAVKDLQSELALEKAAHNATKQALIEEQGRFATQLQELQELIQNMNGGAAGGASEMPPIQELAILRARVIELDMRLAMARSDGDGKSGAITGAAGQDFVLDASVEDGREDAAADGTPDVYELQKMVAAKEEELNYFVERCESLMRENTSLKKKTASLESRVRGHQMRRRAAADAAGPAPAAKPTNQPAAPPKDEETGPPGAPIEDGALIAERRVSEGRVSPLGPKPPIQNSLCSGNVSNEGSEGGKSSQKESDQEQKAAVLDGKVPQNTFQPLLGVSSLRADDLLDLGPEEGGLDLMPRQQSEESRKRHVARGVGGYEASPGTARGLKVARTRSVGALVEARGLQALLLGRGGSPELSGRISSVDKPSLAVSDKRASLGAEIGPKSAKSSPSMERSPLAVMQLSVEEAKASPGGVEKVSPRMAGPAIQPLRLSGEFTSLLQENRDV</sequence>
<feature type="coiled-coil region" evidence="1">
    <location>
        <begin position="1986"/>
        <end position="2090"/>
    </location>
</feature>
<feature type="coiled-coil region" evidence="1">
    <location>
        <begin position="2381"/>
        <end position="2408"/>
    </location>
</feature>
<feature type="coiled-coil region" evidence="1">
    <location>
        <begin position="2122"/>
        <end position="2149"/>
    </location>
</feature>
<feature type="region of interest" description="Disordered" evidence="2">
    <location>
        <begin position="2718"/>
        <end position="2764"/>
    </location>
</feature>
<feature type="coiled-coil region" evidence="1">
    <location>
        <begin position="1531"/>
        <end position="1950"/>
    </location>
</feature>
<feature type="compositionally biased region" description="Low complexity" evidence="2">
    <location>
        <begin position="2734"/>
        <end position="2747"/>
    </location>
</feature>
<dbReference type="Gene3D" id="1.10.287.1490">
    <property type="match status" value="2"/>
</dbReference>
<feature type="coiled-coil region" evidence="1">
    <location>
        <begin position="119"/>
        <end position="167"/>
    </location>
</feature>
<organism evidence="3 4">
    <name type="scientific">Klebsormidium nitens</name>
    <name type="common">Green alga</name>
    <name type="synonym">Ulothrix nitens</name>
    <dbReference type="NCBI Taxonomy" id="105231"/>
    <lineage>
        <taxon>Eukaryota</taxon>
        <taxon>Viridiplantae</taxon>
        <taxon>Streptophyta</taxon>
        <taxon>Klebsormidiophyceae</taxon>
        <taxon>Klebsormidiales</taxon>
        <taxon>Klebsormidiaceae</taxon>
        <taxon>Klebsormidium</taxon>
    </lineage>
</organism>
<name>A0A0U9HKC1_KLENI</name>
<feature type="compositionally biased region" description="Basic and acidic residues" evidence="2">
    <location>
        <begin position="1381"/>
        <end position="1408"/>
    </location>
</feature>
<evidence type="ECO:0000313" key="3">
    <source>
        <dbReference type="EMBL" id="GAQ77608.1"/>
    </source>
</evidence>
<gene>
    <name evidence="3" type="ORF">KFL_000010570</name>
</gene>
<dbReference type="SUPFAM" id="SSF57997">
    <property type="entry name" value="Tropomyosin"/>
    <property type="match status" value="1"/>
</dbReference>
<feature type="coiled-coil region" evidence="1">
    <location>
        <begin position="413"/>
        <end position="531"/>
    </location>
</feature>
<feature type="region of interest" description="Disordered" evidence="2">
    <location>
        <begin position="1381"/>
        <end position="1413"/>
    </location>
</feature>
<reference evidence="3 4" key="1">
    <citation type="journal article" date="2014" name="Nat. Commun.">
        <title>Klebsormidium flaccidum genome reveals primary factors for plant terrestrial adaptation.</title>
        <authorList>
            <person name="Hori K."/>
            <person name="Maruyama F."/>
            <person name="Fujisawa T."/>
            <person name="Togashi T."/>
            <person name="Yamamoto N."/>
            <person name="Seo M."/>
            <person name="Sato S."/>
            <person name="Yamada T."/>
            <person name="Mori H."/>
            <person name="Tajima N."/>
            <person name="Moriyama T."/>
            <person name="Ikeuchi M."/>
            <person name="Watanabe M."/>
            <person name="Wada H."/>
            <person name="Kobayashi K."/>
            <person name="Saito M."/>
            <person name="Masuda T."/>
            <person name="Sasaki-Sekimoto Y."/>
            <person name="Mashiguchi K."/>
            <person name="Awai K."/>
            <person name="Shimojima M."/>
            <person name="Masuda S."/>
            <person name="Iwai M."/>
            <person name="Nobusawa T."/>
            <person name="Narise T."/>
            <person name="Kondo S."/>
            <person name="Saito H."/>
            <person name="Sato R."/>
            <person name="Murakawa M."/>
            <person name="Ihara Y."/>
            <person name="Oshima-Yamada Y."/>
            <person name="Ohtaka K."/>
            <person name="Satoh M."/>
            <person name="Sonobe K."/>
            <person name="Ishii M."/>
            <person name="Ohtani R."/>
            <person name="Kanamori-Sato M."/>
            <person name="Honoki R."/>
            <person name="Miyazaki D."/>
            <person name="Mochizuki H."/>
            <person name="Umetsu J."/>
            <person name="Higashi K."/>
            <person name="Shibata D."/>
            <person name="Kamiya Y."/>
            <person name="Sato N."/>
            <person name="Nakamura Y."/>
            <person name="Tabata S."/>
            <person name="Ida S."/>
            <person name="Kurokawa K."/>
            <person name="Ohta H."/>
        </authorList>
    </citation>
    <scope>NUCLEOTIDE SEQUENCE [LARGE SCALE GENOMIC DNA]</scope>
    <source>
        <strain evidence="3 4">NIES-2285</strain>
    </source>
</reference>
<keyword evidence="1" id="KW-0175">Coiled coil</keyword>
<feature type="region of interest" description="Disordered" evidence="2">
    <location>
        <begin position="2648"/>
        <end position="2704"/>
    </location>
</feature>
<keyword evidence="4" id="KW-1185">Reference proteome</keyword>
<feature type="coiled-coil region" evidence="1">
    <location>
        <begin position="7"/>
        <end position="76"/>
    </location>
</feature>
<dbReference type="Proteomes" id="UP000054558">
    <property type="component" value="Unassembled WGS sequence"/>
</dbReference>
<accession>A0A0U9HKC1</accession>
<feature type="coiled-coil region" evidence="1">
    <location>
        <begin position="708"/>
        <end position="791"/>
    </location>
</feature>
<feature type="coiled-coil region" evidence="1">
    <location>
        <begin position="2447"/>
        <end position="2516"/>
    </location>
</feature>
<feature type="coiled-coil region" evidence="1">
    <location>
        <begin position="599"/>
        <end position="670"/>
    </location>
</feature>
<dbReference type="EMBL" id="DF236950">
    <property type="protein sequence ID" value="GAQ77608.1"/>
    <property type="molecule type" value="Genomic_DNA"/>
</dbReference>
<feature type="compositionally biased region" description="Low complexity" evidence="2">
    <location>
        <begin position="2672"/>
        <end position="2683"/>
    </location>
</feature>
<evidence type="ECO:0000256" key="2">
    <source>
        <dbReference type="SAM" id="MobiDB-lite"/>
    </source>
</evidence>
<proteinExistence type="predicted"/>
<evidence type="ECO:0000256" key="1">
    <source>
        <dbReference type="SAM" id="Coils"/>
    </source>
</evidence>
<feature type="coiled-coil region" evidence="1">
    <location>
        <begin position="2178"/>
        <end position="2324"/>
    </location>
</feature>
<feature type="coiled-coil region" evidence="1">
    <location>
        <begin position="1079"/>
        <end position="1250"/>
    </location>
</feature>